<gene>
    <name evidence="1" type="ORF">A2799_01395</name>
</gene>
<dbReference type="AlphaFoldDB" id="A0A1F7GLS6"/>
<name>A0A1F7GLS6_9BACT</name>
<comment type="caution">
    <text evidence="1">The sequence shown here is derived from an EMBL/GenBank/DDBJ whole genome shotgun (WGS) entry which is preliminary data.</text>
</comment>
<reference evidence="1 2" key="1">
    <citation type="journal article" date="2016" name="Nat. Commun.">
        <title>Thousands of microbial genomes shed light on interconnected biogeochemical processes in an aquifer system.</title>
        <authorList>
            <person name="Anantharaman K."/>
            <person name="Brown C.T."/>
            <person name="Hug L.A."/>
            <person name="Sharon I."/>
            <person name="Castelle C.J."/>
            <person name="Probst A.J."/>
            <person name="Thomas B.C."/>
            <person name="Singh A."/>
            <person name="Wilkins M.J."/>
            <person name="Karaoz U."/>
            <person name="Brodie E.L."/>
            <person name="Williams K.H."/>
            <person name="Hubbard S.S."/>
            <person name="Banfield J.F."/>
        </authorList>
    </citation>
    <scope>NUCLEOTIDE SEQUENCE [LARGE SCALE GENOMIC DNA]</scope>
</reference>
<protein>
    <submittedName>
        <fullName evidence="1">Uncharacterized protein</fullName>
    </submittedName>
</protein>
<proteinExistence type="predicted"/>
<dbReference type="Proteomes" id="UP000176850">
    <property type="component" value="Unassembled WGS sequence"/>
</dbReference>
<organism evidence="1 2">
    <name type="scientific">Candidatus Roizmanbacteria bacterium RIFCSPHIGHO2_01_FULL_39_24</name>
    <dbReference type="NCBI Taxonomy" id="1802032"/>
    <lineage>
        <taxon>Bacteria</taxon>
        <taxon>Candidatus Roizmaniibacteriota</taxon>
    </lineage>
</organism>
<dbReference type="EMBL" id="MFZH01000007">
    <property type="protein sequence ID" value="OGK19666.1"/>
    <property type="molecule type" value="Genomic_DNA"/>
</dbReference>
<evidence type="ECO:0000313" key="1">
    <source>
        <dbReference type="EMBL" id="OGK19666.1"/>
    </source>
</evidence>
<evidence type="ECO:0000313" key="2">
    <source>
        <dbReference type="Proteomes" id="UP000176850"/>
    </source>
</evidence>
<accession>A0A1F7GLS6</accession>
<sequence length="81" mass="8785">MPRFVIQTKPGKAGLVAKLVTRTEGITMDRIQAAKNLVHVIADSKKQVVTAVAGPHVQDVLTRAKATGQNRIDKEIAATRR</sequence>